<keyword evidence="1" id="KW-0812">Transmembrane</keyword>
<evidence type="ECO:0000256" key="1">
    <source>
        <dbReference type="SAM" id="Phobius"/>
    </source>
</evidence>
<protein>
    <submittedName>
        <fullName evidence="2">Uncharacterized protein</fullName>
    </submittedName>
</protein>
<organism evidence="2 3">
    <name type="scientific">Araneus ventricosus</name>
    <name type="common">Orbweaver spider</name>
    <name type="synonym">Epeira ventricosa</name>
    <dbReference type="NCBI Taxonomy" id="182803"/>
    <lineage>
        <taxon>Eukaryota</taxon>
        <taxon>Metazoa</taxon>
        <taxon>Ecdysozoa</taxon>
        <taxon>Arthropoda</taxon>
        <taxon>Chelicerata</taxon>
        <taxon>Arachnida</taxon>
        <taxon>Araneae</taxon>
        <taxon>Araneomorphae</taxon>
        <taxon>Entelegynae</taxon>
        <taxon>Araneoidea</taxon>
        <taxon>Araneidae</taxon>
        <taxon>Araneus</taxon>
    </lineage>
</organism>
<feature type="transmembrane region" description="Helical" evidence="1">
    <location>
        <begin position="37"/>
        <end position="63"/>
    </location>
</feature>
<dbReference type="Proteomes" id="UP000499080">
    <property type="component" value="Unassembled WGS sequence"/>
</dbReference>
<comment type="caution">
    <text evidence="2">The sequence shown here is derived from an EMBL/GenBank/DDBJ whole genome shotgun (WGS) entry which is preliminary data.</text>
</comment>
<sequence>MLYKTVIERMLAYGAAVWCLDPPVRIKRKFNIIQRPLLLAFTGAYRTTAISVLQVILGIPPLYLQLQQEARITAIRRLNISLPDTLTTIVPGEVEKVETGLAAHTAECPTEEQISLVDGGGIKSGTRILTDGSKTEKCVGAAFCI</sequence>
<dbReference type="EMBL" id="BGPR01076161">
    <property type="protein sequence ID" value="GBL59698.1"/>
    <property type="molecule type" value="Genomic_DNA"/>
</dbReference>
<evidence type="ECO:0000313" key="3">
    <source>
        <dbReference type="Proteomes" id="UP000499080"/>
    </source>
</evidence>
<gene>
    <name evidence="2" type="ORF">AVEN_55625_1</name>
</gene>
<reference evidence="2 3" key="1">
    <citation type="journal article" date="2019" name="Sci. Rep.">
        <title>Orb-weaving spider Araneus ventricosus genome elucidates the spidroin gene catalogue.</title>
        <authorList>
            <person name="Kono N."/>
            <person name="Nakamura H."/>
            <person name="Ohtoshi R."/>
            <person name="Moran D.A.P."/>
            <person name="Shinohara A."/>
            <person name="Yoshida Y."/>
            <person name="Fujiwara M."/>
            <person name="Mori M."/>
            <person name="Tomita M."/>
            <person name="Arakawa K."/>
        </authorList>
    </citation>
    <scope>NUCLEOTIDE SEQUENCE [LARGE SCALE GENOMIC DNA]</scope>
</reference>
<keyword evidence="3" id="KW-1185">Reference proteome</keyword>
<dbReference type="AlphaFoldDB" id="A0A4Y1ZN16"/>
<evidence type="ECO:0000313" key="2">
    <source>
        <dbReference type="EMBL" id="GBL59698.1"/>
    </source>
</evidence>
<accession>A0A4Y1ZN16</accession>
<proteinExistence type="predicted"/>
<name>A0A4Y1ZN16_ARAVE</name>
<keyword evidence="1" id="KW-0472">Membrane</keyword>
<keyword evidence="1" id="KW-1133">Transmembrane helix</keyword>